<evidence type="ECO:0000256" key="5">
    <source>
        <dbReference type="ARBA" id="ARBA00022801"/>
    </source>
</evidence>
<dbReference type="RefSeq" id="WP_048090129.1">
    <property type="nucleotide sequence ID" value="NZ_CP009552.1"/>
</dbReference>
<dbReference type="Gene3D" id="3.40.630.10">
    <property type="entry name" value="Zn peptidases"/>
    <property type="match status" value="2"/>
</dbReference>
<evidence type="ECO:0000256" key="3">
    <source>
        <dbReference type="ARBA" id="ARBA00006247"/>
    </source>
</evidence>
<dbReference type="SUPFAM" id="SSF55031">
    <property type="entry name" value="Bacterial exopeptidase dimerisation domain"/>
    <property type="match status" value="1"/>
</dbReference>
<dbReference type="Pfam" id="PF07687">
    <property type="entry name" value="M20_dimer"/>
    <property type="match status" value="1"/>
</dbReference>
<dbReference type="InterPro" id="IPR002933">
    <property type="entry name" value="Peptidase_M20"/>
</dbReference>
<evidence type="ECO:0000256" key="6">
    <source>
        <dbReference type="ARBA" id="ARBA00022833"/>
    </source>
</evidence>
<dbReference type="GO" id="GO:0016787">
    <property type="term" value="F:hydrolase activity"/>
    <property type="evidence" value="ECO:0007669"/>
    <property type="project" value="UniProtKB-KW"/>
</dbReference>
<dbReference type="InterPro" id="IPR011650">
    <property type="entry name" value="Peptidase_M20_dimer"/>
</dbReference>
<gene>
    <name evidence="9" type="ORF">GACE_0003</name>
</gene>
<dbReference type="InterPro" id="IPR050072">
    <property type="entry name" value="Peptidase_M20A"/>
</dbReference>
<reference evidence="9 10" key="1">
    <citation type="journal article" date="2015" name="Appl. Environ. Microbiol.">
        <title>The Geoglobus acetivorans genome: Fe(III) reduction, acetate utilization, autotrophic growth, and degradation of aromatic compounds in a hyperthermophilic archaeon.</title>
        <authorList>
            <person name="Mardanov A.V."/>
            <person name="Slododkina G.B."/>
            <person name="Slobodkin A.I."/>
            <person name="Beletsky A.V."/>
            <person name="Gavrilov S.N."/>
            <person name="Kublanov I.V."/>
            <person name="Bonch-Osmolovskaya E.A."/>
            <person name="Skryabin K.G."/>
            <person name="Ravin N.V."/>
        </authorList>
    </citation>
    <scope>NUCLEOTIDE SEQUENCE [LARGE SCALE GENOMIC DNA]</scope>
    <source>
        <strain evidence="9 10">SBH6</strain>
    </source>
</reference>
<protein>
    <submittedName>
        <fullName evidence="9">Acetylornithine deacetylase</fullName>
    </submittedName>
</protein>
<dbReference type="Gene3D" id="3.30.70.360">
    <property type="match status" value="1"/>
</dbReference>
<dbReference type="Proteomes" id="UP000030624">
    <property type="component" value="Chromosome"/>
</dbReference>
<dbReference type="PANTHER" id="PTHR43808:SF32">
    <property type="entry name" value="ARGE_DAPE-RELATED DEACYLASE"/>
    <property type="match status" value="1"/>
</dbReference>
<dbReference type="STRING" id="565033.GACE_0003"/>
<evidence type="ECO:0000256" key="4">
    <source>
        <dbReference type="ARBA" id="ARBA00022723"/>
    </source>
</evidence>
<evidence type="ECO:0000256" key="1">
    <source>
        <dbReference type="ARBA" id="ARBA00001941"/>
    </source>
</evidence>
<evidence type="ECO:0000313" key="9">
    <source>
        <dbReference type="EMBL" id="AIY89066.1"/>
    </source>
</evidence>
<keyword evidence="7" id="KW-0170">Cobalt</keyword>
<evidence type="ECO:0000256" key="2">
    <source>
        <dbReference type="ARBA" id="ARBA00001947"/>
    </source>
</evidence>
<feature type="domain" description="Peptidase M20 dimerisation" evidence="8">
    <location>
        <begin position="198"/>
        <end position="306"/>
    </location>
</feature>
<keyword evidence="4" id="KW-0479">Metal-binding</keyword>
<evidence type="ECO:0000256" key="7">
    <source>
        <dbReference type="ARBA" id="ARBA00023285"/>
    </source>
</evidence>
<dbReference type="GO" id="GO:0046872">
    <property type="term" value="F:metal ion binding"/>
    <property type="evidence" value="ECO:0007669"/>
    <property type="project" value="UniProtKB-KW"/>
</dbReference>
<dbReference type="KEGG" id="gac:GACE_0003"/>
<evidence type="ECO:0000259" key="8">
    <source>
        <dbReference type="Pfam" id="PF07687"/>
    </source>
</evidence>
<dbReference type="EMBL" id="CP009552">
    <property type="protein sequence ID" value="AIY89066.1"/>
    <property type="molecule type" value="Genomic_DNA"/>
</dbReference>
<name>A0A0A7GDM0_GEOAI</name>
<dbReference type="PANTHER" id="PTHR43808">
    <property type="entry name" value="ACETYLORNITHINE DEACETYLASE"/>
    <property type="match status" value="1"/>
</dbReference>
<proteinExistence type="inferred from homology"/>
<dbReference type="Pfam" id="PF01546">
    <property type="entry name" value="Peptidase_M20"/>
    <property type="match status" value="1"/>
</dbReference>
<comment type="cofactor">
    <cofactor evidence="2">
        <name>Zn(2+)</name>
        <dbReference type="ChEBI" id="CHEBI:29105"/>
    </cofactor>
</comment>
<dbReference type="NCBIfam" id="NF010589">
    <property type="entry name" value="PRK13983.1"/>
    <property type="match status" value="1"/>
</dbReference>
<dbReference type="NCBIfam" id="TIGR01910">
    <property type="entry name" value="DapE-ArgE"/>
    <property type="match status" value="1"/>
</dbReference>
<evidence type="ECO:0000313" key="10">
    <source>
        <dbReference type="Proteomes" id="UP000030624"/>
    </source>
</evidence>
<accession>A0A0A7GDM0</accession>
<dbReference type="eggNOG" id="arCOG01107">
    <property type="taxonomic scope" value="Archaea"/>
</dbReference>
<sequence>MPSSSLVDSLNSLDSKRDFVINTLSRLIEIKALSPENGGNGEWDKAEYVEGLLDFADEVRRYDAEDERAKNGLRPNIVAKIKGKSSRTLWVVTHLDVVPEGDLSLWESNPFKARVEGDRIYGRGAEDNGQAIVSTLLAGMFLAENEPDISFGMVFVSDEETGSDYGIQHLIKEGVFGRNDLFVVPDAGSPDGSLIEVAEKTILWLKFEIFGKQGHASRPDTSFNASRRAMKMLLELDELLHKKYDYRNELFEPPYSTFEPTRREKNVDNVNTIPGLDVSYMDCRILPDYDVDEVIEFLENYFERKRSEDGYDCRMEVVQKSWSPPTNEDAEIVSKLKKAIMDVRGIKARAIGIGGNTCASFFRRAGFETAVWNTSDETAHQPNEYARISNIIEDAKVFAYLAFER</sequence>
<comment type="cofactor">
    <cofactor evidence="1">
        <name>Co(2+)</name>
        <dbReference type="ChEBI" id="CHEBI:48828"/>
    </cofactor>
</comment>
<dbReference type="HOGENOM" id="CLU_021802_2_2_2"/>
<dbReference type="InterPro" id="IPR010182">
    <property type="entry name" value="ArgE/DapE"/>
</dbReference>
<keyword evidence="6" id="KW-0862">Zinc</keyword>
<dbReference type="GeneID" id="24796609"/>
<dbReference type="AlphaFoldDB" id="A0A0A7GDM0"/>
<comment type="similarity">
    <text evidence="3">Belongs to the peptidase M20A family.</text>
</comment>
<organism evidence="9 10">
    <name type="scientific">Geoglobus acetivorans</name>
    <dbReference type="NCBI Taxonomy" id="565033"/>
    <lineage>
        <taxon>Archaea</taxon>
        <taxon>Methanobacteriati</taxon>
        <taxon>Methanobacteriota</taxon>
        <taxon>Archaeoglobi</taxon>
        <taxon>Archaeoglobales</taxon>
        <taxon>Archaeoglobaceae</taxon>
        <taxon>Geoglobus</taxon>
    </lineage>
</organism>
<dbReference type="InterPro" id="IPR036264">
    <property type="entry name" value="Bact_exopeptidase_dim_dom"/>
</dbReference>
<dbReference type="SUPFAM" id="SSF53187">
    <property type="entry name" value="Zn-dependent exopeptidases"/>
    <property type="match status" value="1"/>
</dbReference>
<keyword evidence="5" id="KW-0378">Hydrolase</keyword>